<dbReference type="Gene3D" id="3.90.1200.10">
    <property type="match status" value="1"/>
</dbReference>
<protein>
    <recommendedName>
        <fullName evidence="1">Aminoglycoside phosphotransferase domain-containing protein</fullName>
    </recommendedName>
</protein>
<dbReference type="Pfam" id="PF01636">
    <property type="entry name" value="APH"/>
    <property type="match status" value="1"/>
</dbReference>
<name>A0AAF0DIK6_9EURO</name>
<organism evidence="2 3">
    <name type="scientific">Emydomyces testavorans</name>
    <dbReference type="NCBI Taxonomy" id="2070801"/>
    <lineage>
        <taxon>Eukaryota</taxon>
        <taxon>Fungi</taxon>
        <taxon>Dikarya</taxon>
        <taxon>Ascomycota</taxon>
        <taxon>Pezizomycotina</taxon>
        <taxon>Eurotiomycetes</taxon>
        <taxon>Eurotiomycetidae</taxon>
        <taxon>Onygenales</taxon>
        <taxon>Nannizziopsiaceae</taxon>
        <taxon>Emydomyces</taxon>
    </lineage>
</organism>
<dbReference type="PANTHER" id="PTHR21310">
    <property type="entry name" value="AMINOGLYCOSIDE PHOSPHOTRANSFERASE-RELATED-RELATED"/>
    <property type="match status" value="1"/>
</dbReference>
<dbReference type="InterPro" id="IPR011009">
    <property type="entry name" value="Kinase-like_dom_sf"/>
</dbReference>
<dbReference type="Proteomes" id="UP001219355">
    <property type="component" value="Chromosome 3"/>
</dbReference>
<evidence type="ECO:0000313" key="3">
    <source>
        <dbReference type="Proteomes" id="UP001219355"/>
    </source>
</evidence>
<reference evidence="2" key="1">
    <citation type="submission" date="2023-03" db="EMBL/GenBank/DDBJ databases">
        <title>Emydomyces testavorans Genome Sequence.</title>
        <authorList>
            <person name="Hoyer L."/>
        </authorList>
    </citation>
    <scope>NUCLEOTIDE SEQUENCE</scope>
    <source>
        <strain evidence="2">16-2883</strain>
    </source>
</reference>
<evidence type="ECO:0000259" key="1">
    <source>
        <dbReference type="Pfam" id="PF01636"/>
    </source>
</evidence>
<dbReference type="PANTHER" id="PTHR21310:SF58">
    <property type="entry name" value="AMINOGLYCOSIDE PHOSPHOTRANSFERASE DOMAIN-CONTAINING PROTEIN"/>
    <property type="match status" value="1"/>
</dbReference>
<dbReference type="InterPro" id="IPR002575">
    <property type="entry name" value="Aminoglycoside_PTrfase"/>
</dbReference>
<dbReference type="EMBL" id="CP120629">
    <property type="protein sequence ID" value="WEW59267.1"/>
    <property type="molecule type" value="Genomic_DNA"/>
</dbReference>
<sequence>MGTLITEQDLDSATWIVGERGDIYGVYITKSGIVVKYGRHVRAQREAMTINFIRETCPQIPVPQVLGAWEEGKGDDTVGYLAMSRMPGVMLSQKWPHLTEPQREHILKDLEQILQQLREIHAPPATWIGAIDGGPAADVRARHAEFGGPFRTESDFGEWLISLIHPESMQYRGPFYIDTLRNCLKKYNHQLRFAHGDLGPHNILVSEEGRVSAIIDWEFAGWYPEYWEYIKMIQFSRDPVFRCFARDCWKDDVGNQVLYDEEFVIDQMLDSQVKHGERVIKRPR</sequence>
<dbReference type="AlphaFoldDB" id="A0AAF0DIK6"/>
<proteinExistence type="predicted"/>
<dbReference type="SUPFAM" id="SSF56112">
    <property type="entry name" value="Protein kinase-like (PK-like)"/>
    <property type="match status" value="1"/>
</dbReference>
<gene>
    <name evidence="2" type="ORF">PRK78_004736</name>
</gene>
<dbReference type="CDD" id="cd05120">
    <property type="entry name" value="APH_ChoK_like"/>
    <property type="match status" value="1"/>
</dbReference>
<feature type="domain" description="Aminoglycoside phosphotransferase" evidence="1">
    <location>
        <begin position="41"/>
        <end position="234"/>
    </location>
</feature>
<accession>A0AAF0DIK6</accession>
<dbReference type="InterPro" id="IPR051678">
    <property type="entry name" value="AGP_Transferase"/>
</dbReference>
<keyword evidence="3" id="KW-1185">Reference proteome</keyword>
<evidence type="ECO:0000313" key="2">
    <source>
        <dbReference type="EMBL" id="WEW59267.1"/>
    </source>
</evidence>